<evidence type="ECO:0000256" key="2">
    <source>
        <dbReference type="ARBA" id="ARBA00022737"/>
    </source>
</evidence>
<evidence type="ECO:0000256" key="1">
    <source>
        <dbReference type="ARBA" id="ARBA00022658"/>
    </source>
</evidence>
<name>A0A6P8YAF4_THRPL</name>
<dbReference type="PROSITE" id="PS50012">
    <property type="entry name" value="RCC1_3"/>
    <property type="match status" value="6"/>
</dbReference>
<feature type="compositionally biased region" description="Basic residues" evidence="4">
    <location>
        <begin position="1"/>
        <end position="11"/>
    </location>
</feature>
<evidence type="ECO:0000256" key="4">
    <source>
        <dbReference type="SAM" id="MobiDB-lite"/>
    </source>
</evidence>
<dbReference type="RefSeq" id="XP_034230732.1">
    <property type="nucleotide sequence ID" value="XM_034374841.1"/>
</dbReference>
<feature type="repeat" description="RCC1" evidence="3">
    <location>
        <begin position="319"/>
        <end position="371"/>
    </location>
</feature>
<keyword evidence="6" id="KW-1185">Reference proteome</keyword>
<dbReference type="GO" id="GO:0005737">
    <property type="term" value="C:cytoplasm"/>
    <property type="evidence" value="ECO:0007669"/>
    <property type="project" value="TreeGrafter"/>
</dbReference>
<feature type="repeat" description="RCC1" evidence="3">
    <location>
        <begin position="47"/>
        <end position="97"/>
    </location>
</feature>
<feature type="compositionally biased region" description="Basic and acidic residues" evidence="4">
    <location>
        <begin position="446"/>
        <end position="461"/>
    </location>
</feature>
<dbReference type="PROSITE" id="PS00626">
    <property type="entry name" value="RCC1_2"/>
    <property type="match status" value="4"/>
</dbReference>
<dbReference type="InterPro" id="IPR000408">
    <property type="entry name" value="Reg_chr_condens"/>
</dbReference>
<dbReference type="AlphaFoldDB" id="A0A6P8YAF4"/>
<proteinExistence type="predicted"/>
<dbReference type="Proteomes" id="UP000515158">
    <property type="component" value="Unplaced"/>
</dbReference>
<dbReference type="CTD" id="1104"/>
<dbReference type="RefSeq" id="XP_034230734.1">
    <property type="nucleotide sequence ID" value="XM_034374843.1"/>
</dbReference>
<dbReference type="InterPro" id="IPR051553">
    <property type="entry name" value="Ran_GTPase-activating"/>
</dbReference>
<feature type="region of interest" description="Disordered" evidence="4">
    <location>
        <begin position="1"/>
        <end position="40"/>
    </location>
</feature>
<feature type="repeat" description="RCC1" evidence="3">
    <location>
        <begin position="267"/>
        <end position="318"/>
    </location>
</feature>
<accession>A0A6P8YAF4</accession>
<organism evidence="7">
    <name type="scientific">Thrips palmi</name>
    <name type="common">Melon thrips</name>
    <dbReference type="NCBI Taxonomy" id="161013"/>
    <lineage>
        <taxon>Eukaryota</taxon>
        <taxon>Metazoa</taxon>
        <taxon>Ecdysozoa</taxon>
        <taxon>Arthropoda</taxon>
        <taxon>Hexapoda</taxon>
        <taxon>Insecta</taxon>
        <taxon>Pterygota</taxon>
        <taxon>Neoptera</taxon>
        <taxon>Paraneoptera</taxon>
        <taxon>Thysanoptera</taxon>
        <taxon>Terebrantia</taxon>
        <taxon>Thripoidea</taxon>
        <taxon>Thripidae</taxon>
        <taxon>Thrips</taxon>
    </lineage>
</organism>
<evidence type="ECO:0000313" key="7">
    <source>
        <dbReference type="RefSeq" id="XP_034230732.1"/>
    </source>
</evidence>
<protein>
    <submittedName>
        <fullName evidence="7 8">Regulator of chromosome condensation</fullName>
    </submittedName>
</protein>
<feature type="repeat" description="RCC1" evidence="3">
    <location>
        <begin position="98"/>
        <end position="149"/>
    </location>
</feature>
<keyword evidence="2" id="KW-0677">Repeat</keyword>
<dbReference type="SUPFAM" id="SSF50985">
    <property type="entry name" value="RCC1/BLIP-II"/>
    <property type="match status" value="1"/>
</dbReference>
<feature type="repeat" description="RCC1" evidence="3">
    <location>
        <begin position="150"/>
        <end position="201"/>
    </location>
</feature>
<dbReference type="PANTHER" id="PTHR45982:SF1">
    <property type="entry name" value="REGULATOR OF CHROMOSOME CONDENSATION"/>
    <property type="match status" value="1"/>
</dbReference>
<keyword evidence="1" id="KW-0344">Guanine-nucleotide releasing factor</keyword>
<dbReference type="PROSITE" id="PS00625">
    <property type="entry name" value="RCC1_1"/>
    <property type="match status" value="1"/>
</dbReference>
<feature type="compositionally biased region" description="Low complexity" evidence="4">
    <location>
        <begin position="424"/>
        <end position="438"/>
    </location>
</feature>
<feature type="domain" description="RCC1-like" evidence="5">
    <location>
        <begin position="49"/>
        <end position="422"/>
    </location>
</feature>
<feature type="region of interest" description="Disordered" evidence="4">
    <location>
        <begin position="424"/>
        <end position="507"/>
    </location>
</feature>
<dbReference type="Gene3D" id="2.130.10.30">
    <property type="entry name" value="Regulator of chromosome condensation 1/beta-lactamase-inhibitor protein II"/>
    <property type="match status" value="1"/>
</dbReference>
<dbReference type="KEGG" id="tpal:117639304"/>
<feature type="compositionally biased region" description="Basic and acidic residues" evidence="4">
    <location>
        <begin position="491"/>
        <end position="507"/>
    </location>
</feature>
<dbReference type="InterPro" id="IPR058923">
    <property type="entry name" value="RCC1-like_dom"/>
</dbReference>
<dbReference type="InterPro" id="IPR009091">
    <property type="entry name" value="RCC1/BLIP-II"/>
</dbReference>
<evidence type="ECO:0000313" key="6">
    <source>
        <dbReference type="Proteomes" id="UP000515158"/>
    </source>
</evidence>
<dbReference type="PANTHER" id="PTHR45982">
    <property type="entry name" value="REGULATOR OF CHROMOSOME CONDENSATION"/>
    <property type="match status" value="1"/>
</dbReference>
<feature type="compositionally biased region" description="Low complexity" evidence="4">
    <location>
        <begin position="16"/>
        <end position="25"/>
    </location>
</feature>
<gene>
    <name evidence="7 8" type="primary">LOC117639304</name>
</gene>
<dbReference type="OrthoDB" id="61110at2759"/>
<reference evidence="7 8" key="1">
    <citation type="submission" date="2025-04" db="UniProtKB">
        <authorList>
            <consortium name="RefSeq"/>
        </authorList>
    </citation>
    <scope>IDENTIFICATION</scope>
    <source>
        <tissue evidence="7 8">Total insect</tissue>
    </source>
</reference>
<dbReference type="GeneID" id="117639304"/>
<sequence length="507" mass="54173">MNGTSRKRQSLRRSLPPAKSGSGPKAAKKAKTSLGHPERRFPTLDSGVILTFGQGDVGQLGLGPDVMERGRPTLVPKLDDLTDMCAGGMHTICLNKNGEVSSFGCNDEGALGRDTSEEGSETEPGLVSLPGVVVQITAGDSHSAALLEDGRVFAWGSFRDSHGTMGLTLQGGEKKPIELVTGTVIVKIASGADHLVMLTEDGQMQTVGCGEQGQLGRVSERGADRMSRQGMVNLLVPGPVPFKPTKKPEFVDIWTATYGTFAKDKNNHIYVFGLNNYNQLGLKEQRTHFHPSVSGPLSLHDWSQISGGQHHTLALDTSGQVYSLGRKEYGRLGLGENCEDVAEPALITAFKDKKVVDISCEGNVSYAVTDDGEVYSWGMGSNMQLGMGDEDSDLWVPTKIRGKALENKLVKSVSAGGQHTVILASDPSAKPATAAKSAIPNGRAKKAAEPKKASEPKKESEPEAALETETATDSKSPTEPEEPMDTDETEKEEKKSDDEEKKDSADK</sequence>
<feature type="repeat" description="RCC1" evidence="3">
    <location>
        <begin position="372"/>
        <end position="426"/>
    </location>
</feature>
<dbReference type="PRINTS" id="PR00633">
    <property type="entry name" value="RCCNDNSATION"/>
</dbReference>
<dbReference type="GO" id="GO:0005085">
    <property type="term" value="F:guanyl-nucleotide exchange factor activity"/>
    <property type="evidence" value="ECO:0007669"/>
    <property type="project" value="TreeGrafter"/>
</dbReference>
<feature type="compositionally biased region" description="Acidic residues" evidence="4">
    <location>
        <begin position="479"/>
        <end position="490"/>
    </location>
</feature>
<evidence type="ECO:0000259" key="5">
    <source>
        <dbReference type="Pfam" id="PF25390"/>
    </source>
</evidence>
<evidence type="ECO:0000256" key="3">
    <source>
        <dbReference type="PROSITE-ProRule" id="PRU00235"/>
    </source>
</evidence>
<dbReference type="Pfam" id="PF25390">
    <property type="entry name" value="WD40_RLD"/>
    <property type="match status" value="1"/>
</dbReference>
<evidence type="ECO:0000313" key="8">
    <source>
        <dbReference type="RefSeq" id="XP_034230734.1"/>
    </source>
</evidence>